<reference evidence="2 3" key="1">
    <citation type="submission" date="2024-06" db="EMBL/GenBank/DDBJ databases">
        <title>Soil Sphingobacterium thalpophilum.</title>
        <authorList>
            <person name="Yang J."/>
            <person name="Li J."/>
        </authorList>
    </citation>
    <scope>NUCLEOTIDE SEQUENCE [LARGE SCALE GENOMIC DNA]</scope>
    <source>
        <strain evidence="2 3">22g91tb</strain>
    </source>
</reference>
<evidence type="ECO:0000313" key="2">
    <source>
        <dbReference type="EMBL" id="MEZ0454200.1"/>
    </source>
</evidence>
<proteinExistence type="predicted"/>
<evidence type="ECO:0000259" key="1">
    <source>
        <dbReference type="PROSITE" id="PS50943"/>
    </source>
</evidence>
<organism evidence="2 3">
    <name type="scientific">Sphingobacterium thalpophilum</name>
    <dbReference type="NCBI Taxonomy" id="259"/>
    <lineage>
        <taxon>Bacteria</taxon>
        <taxon>Pseudomonadati</taxon>
        <taxon>Bacteroidota</taxon>
        <taxon>Sphingobacteriia</taxon>
        <taxon>Sphingobacteriales</taxon>
        <taxon>Sphingobacteriaceae</taxon>
        <taxon>Sphingobacterium</taxon>
    </lineage>
</organism>
<keyword evidence="3" id="KW-1185">Reference proteome</keyword>
<evidence type="ECO:0000313" key="3">
    <source>
        <dbReference type="Proteomes" id="UP001566204"/>
    </source>
</evidence>
<comment type="caution">
    <text evidence="2">The sequence shown here is derived from an EMBL/GenBank/DDBJ whole genome shotgun (WGS) entry which is preliminary data.</text>
</comment>
<dbReference type="EMBL" id="JBEOQB010000007">
    <property type="protein sequence ID" value="MEZ0454200.1"/>
    <property type="molecule type" value="Genomic_DNA"/>
</dbReference>
<gene>
    <name evidence="2" type="ORF">ABTW24_21600</name>
</gene>
<dbReference type="SUPFAM" id="SSF47413">
    <property type="entry name" value="lambda repressor-like DNA-binding domains"/>
    <property type="match status" value="1"/>
</dbReference>
<name>A0ABV4HI46_9SPHI</name>
<dbReference type="InterPro" id="IPR001387">
    <property type="entry name" value="Cro/C1-type_HTH"/>
</dbReference>
<protein>
    <submittedName>
        <fullName evidence="2">Helix-turn-helix transcriptional regulator</fullName>
    </submittedName>
</protein>
<dbReference type="CDD" id="cd00093">
    <property type="entry name" value="HTH_XRE"/>
    <property type="match status" value="1"/>
</dbReference>
<dbReference type="PROSITE" id="PS50943">
    <property type="entry name" value="HTH_CROC1"/>
    <property type="match status" value="1"/>
</dbReference>
<dbReference type="Gene3D" id="1.10.260.40">
    <property type="entry name" value="lambda repressor-like DNA-binding domains"/>
    <property type="match status" value="1"/>
</dbReference>
<sequence>MGVAFQEEKIHEGKNLKRIREIMGMKQEALGQKCESKFDQRRVSEFESMWTIPEPALQELADALGVTVEFIRAFNEEKAIFNIQNNNTFDVRENSFGLSNQPNITYNNIDKVEALLTKLIQDDTVKTQAILDLTKVVADLAEEVKKLKSGN</sequence>
<dbReference type="InterPro" id="IPR010982">
    <property type="entry name" value="Lambda_DNA-bd_dom_sf"/>
</dbReference>
<accession>A0ABV4HI46</accession>
<feature type="domain" description="HTH cro/C1-type" evidence="1">
    <location>
        <begin position="16"/>
        <end position="71"/>
    </location>
</feature>
<dbReference type="RefSeq" id="WP_370482830.1">
    <property type="nucleotide sequence ID" value="NZ_CP162525.1"/>
</dbReference>
<dbReference type="Proteomes" id="UP001566204">
    <property type="component" value="Unassembled WGS sequence"/>
</dbReference>